<dbReference type="InterPro" id="IPR040807">
    <property type="entry name" value="DUF5522"/>
</dbReference>
<evidence type="ECO:0000313" key="1">
    <source>
        <dbReference type="EMBL" id="MPC65638.1"/>
    </source>
</evidence>
<dbReference type="Proteomes" id="UP000324222">
    <property type="component" value="Unassembled WGS sequence"/>
</dbReference>
<dbReference type="EMBL" id="VSRR010023624">
    <property type="protein sequence ID" value="MPC65638.1"/>
    <property type="molecule type" value="Genomic_DNA"/>
</dbReference>
<dbReference type="Pfam" id="PF17653">
    <property type="entry name" value="DUF5522"/>
    <property type="match status" value="1"/>
</dbReference>
<name>A0A5B7H9E1_PORTR</name>
<sequence>MQNIRNYEHVKTSNWSYGNLFNVESTLRFNSLLTRLNNSGLQVWPQTLRKHKGRNAVHICYYCSVRYASDLVKERASKENKKTREHFEACEKEWEKLVNERLLQPEDLTIHQVHKLAVAQGHFTYDDPHTGYRVMTRLRHFLRGSCCGNACRHVSTQAG</sequence>
<keyword evidence="2" id="KW-1185">Reference proteome</keyword>
<dbReference type="PANTHER" id="PTHR21037:SF2">
    <property type="entry name" value="SIMILAR TO NOVEL PROTEIN"/>
    <property type="match status" value="1"/>
</dbReference>
<protein>
    <submittedName>
        <fullName evidence="1">Uncharacterized protein</fullName>
    </submittedName>
</protein>
<gene>
    <name evidence="1" type="ORF">E2C01_059776</name>
</gene>
<organism evidence="1 2">
    <name type="scientific">Portunus trituberculatus</name>
    <name type="common">Swimming crab</name>
    <name type="synonym">Neptunus trituberculatus</name>
    <dbReference type="NCBI Taxonomy" id="210409"/>
    <lineage>
        <taxon>Eukaryota</taxon>
        <taxon>Metazoa</taxon>
        <taxon>Ecdysozoa</taxon>
        <taxon>Arthropoda</taxon>
        <taxon>Crustacea</taxon>
        <taxon>Multicrustacea</taxon>
        <taxon>Malacostraca</taxon>
        <taxon>Eumalacostraca</taxon>
        <taxon>Eucarida</taxon>
        <taxon>Decapoda</taxon>
        <taxon>Pleocyemata</taxon>
        <taxon>Brachyura</taxon>
        <taxon>Eubrachyura</taxon>
        <taxon>Portunoidea</taxon>
        <taxon>Portunidae</taxon>
        <taxon>Portuninae</taxon>
        <taxon>Portunus</taxon>
    </lineage>
</organism>
<comment type="caution">
    <text evidence="1">The sequence shown here is derived from an EMBL/GenBank/DDBJ whole genome shotgun (WGS) entry which is preliminary data.</text>
</comment>
<proteinExistence type="predicted"/>
<dbReference type="PANTHER" id="PTHR21037">
    <property type="entry name" value="39S RIBOSOMAL PROTEIN L14, MITOCHONDRIAL"/>
    <property type="match status" value="1"/>
</dbReference>
<dbReference type="AlphaFoldDB" id="A0A5B7H9E1"/>
<reference evidence="1 2" key="1">
    <citation type="submission" date="2019-05" db="EMBL/GenBank/DDBJ databases">
        <title>Another draft genome of Portunus trituberculatus and its Hox gene families provides insights of decapod evolution.</title>
        <authorList>
            <person name="Jeong J.-H."/>
            <person name="Song I."/>
            <person name="Kim S."/>
            <person name="Choi T."/>
            <person name="Kim D."/>
            <person name="Ryu S."/>
            <person name="Kim W."/>
        </authorList>
    </citation>
    <scope>NUCLEOTIDE SEQUENCE [LARGE SCALE GENOMIC DNA]</scope>
    <source>
        <tissue evidence="1">Muscle</tissue>
    </source>
</reference>
<accession>A0A5B7H9E1</accession>
<evidence type="ECO:0000313" key="2">
    <source>
        <dbReference type="Proteomes" id="UP000324222"/>
    </source>
</evidence>